<keyword evidence="2" id="KW-1185">Reference proteome</keyword>
<proteinExistence type="predicted"/>
<dbReference type="EMBL" id="KQ976619">
    <property type="protein sequence ID" value="KYM79120.1"/>
    <property type="molecule type" value="Genomic_DNA"/>
</dbReference>
<accession>A0A151I0H9</accession>
<organism evidence="1 2">
    <name type="scientific">Atta colombica</name>
    <dbReference type="NCBI Taxonomy" id="520822"/>
    <lineage>
        <taxon>Eukaryota</taxon>
        <taxon>Metazoa</taxon>
        <taxon>Ecdysozoa</taxon>
        <taxon>Arthropoda</taxon>
        <taxon>Hexapoda</taxon>
        <taxon>Insecta</taxon>
        <taxon>Pterygota</taxon>
        <taxon>Neoptera</taxon>
        <taxon>Endopterygota</taxon>
        <taxon>Hymenoptera</taxon>
        <taxon>Apocrita</taxon>
        <taxon>Aculeata</taxon>
        <taxon>Formicoidea</taxon>
        <taxon>Formicidae</taxon>
        <taxon>Myrmicinae</taxon>
        <taxon>Atta</taxon>
    </lineage>
</organism>
<dbReference type="AlphaFoldDB" id="A0A151I0H9"/>
<dbReference type="Proteomes" id="UP000078540">
    <property type="component" value="Unassembled WGS sequence"/>
</dbReference>
<name>A0A151I0H9_9HYME</name>
<sequence length="80" mass="9328">MDIIPKSSLKVIAGIQENCIRSFFHELINCSVDSSYTSYAILFVILSAGSRIWARLFESVYYLLFDIRFVTITRNRDYHV</sequence>
<evidence type="ECO:0000313" key="1">
    <source>
        <dbReference type="EMBL" id="KYM79120.1"/>
    </source>
</evidence>
<gene>
    <name evidence="1" type="ORF">ALC53_10457</name>
</gene>
<reference evidence="1 2" key="1">
    <citation type="submission" date="2015-09" db="EMBL/GenBank/DDBJ databases">
        <title>Atta colombica WGS genome.</title>
        <authorList>
            <person name="Nygaard S."/>
            <person name="Hu H."/>
            <person name="Boomsma J."/>
            <person name="Zhang G."/>
        </authorList>
    </citation>
    <scope>NUCLEOTIDE SEQUENCE [LARGE SCALE GENOMIC DNA]</scope>
    <source>
        <strain evidence="1">Treedump-2</strain>
        <tissue evidence="1">Whole body</tissue>
    </source>
</reference>
<protein>
    <submittedName>
        <fullName evidence="1">Uncharacterized protein</fullName>
    </submittedName>
</protein>
<evidence type="ECO:0000313" key="2">
    <source>
        <dbReference type="Proteomes" id="UP000078540"/>
    </source>
</evidence>